<evidence type="ECO:0000256" key="3">
    <source>
        <dbReference type="ARBA" id="ARBA00023163"/>
    </source>
</evidence>
<evidence type="ECO:0000256" key="4">
    <source>
        <dbReference type="PROSITE-ProRule" id="PRU00335"/>
    </source>
</evidence>
<feature type="compositionally biased region" description="Basic and acidic residues" evidence="5">
    <location>
        <begin position="1"/>
        <end position="13"/>
    </location>
</feature>
<evidence type="ECO:0000256" key="2">
    <source>
        <dbReference type="ARBA" id="ARBA00023125"/>
    </source>
</evidence>
<reference evidence="7 8" key="1">
    <citation type="journal article" date="2019" name="Int. J. Syst. Evol. Microbiol.">
        <title>The Global Catalogue of Microorganisms (GCM) 10K type strain sequencing project: providing services to taxonomists for standard genome sequencing and annotation.</title>
        <authorList>
            <consortium name="The Broad Institute Genomics Platform"/>
            <consortium name="The Broad Institute Genome Sequencing Center for Infectious Disease"/>
            <person name="Wu L."/>
            <person name="Ma J."/>
        </authorList>
    </citation>
    <scope>NUCLEOTIDE SEQUENCE [LARGE SCALE GENOMIC DNA]</scope>
    <source>
        <strain evidence="7 8">JCM 16009</strain>
    </source>
</reference>
<accession>A0ABN2N735</accession>
<comment type="caution">
    <text evidence="7">The sequence shown here is derived from an EMBL/GenBank/DDBJ whole genome shotgun (WGS) entry which is preliminary data.</text>
</comment>
<dbReference type="PRINTS" id="PR00455">
    <property type="entry name" value="HTHTETR"/>
</dbReference>
<keyword evidence="3" id="KW-0804">Transcription</keyword>
<feature type="domain" description="HTH tetR-type" evidence="6">
    <location>
        <begin position="27"/>
        <end position="87"/>
    </location>
</feature>
<sequence>MAEERKVPDDGRTPRAYRSPRRAEQARRTRDRVLAAAAAEFAARGYAGATVKAIAAAAGVSVQAVEQRFGTKAALLKGAIDVAIAGDGEPVAVLERPWARAAAEAPDLRGFLAVAAPVLAAAAERSAGLVEAAFEAGRQEARADIVVREGGVREGGVREGGVREGGVREGGVREGGVREGGGREGGGREGEAVGAGPGGPGLAPLVAQLIAQRRGTAAWLVDGIAARAPLSLSREEAVDSVWALLEPALFTRLTRELGWSSARAAEWMLDSAARLLTTPRIMDP</sequence>
<proteinExistence type="predicted"/>
<evidence type="ECO:0000313" key="8">
    <source>
        <dbReference type="Proteomes" id="UP001500449"/>
    </source>
</evidence>
<keyword evidence="8" id="KW-1185">Reference proteome</keyword>
<dbReference type="PROSITE" id="PS50977">
    <property type="entry name" value="HTH_TETR_2"/>
    <property type="match status" value="1"/>
</dbReference>
<dbReference type="SUPFAM" id="SSF46689">
    <property type="entry name" value="Homeodomain-like"/>
    <property type="match status" value="1"/>
</dbReference>
<evidence type="ECO:0000313" key="7">
    <source>
        <dbReference type="EMBL" id="GAA1855834.1"/>
    </source>
</evidence>
<keyword evidence="1" id="KW-0805">Transcription regulation</keyword>
<dbReference type="Proteomes" id="UP001500449">
    <property type="component" value="Unassembled WGS sequence"/>
</dbReference>
<keyword evidence="2 4" id="KW-0238">DNA-binding</keyword>
<dbReference type="InterPro" id="IPR009057">
    <property type="entry name" value="Homeodomain-like_sf"/>
</dbReference>
<dbReference type="InterPro" id="IPR001647">
    <property type="entry name" value="HTH_TetR"/>
</dbReference>
<organism evidence="7 8">
    <name type="scientific">Pseudonocardia ailaonensis</name>
    <dbReference type="NCBI Taxonomy" id="367279"/>
    <lineage>
        <taxon>Bacteria</taxon>
        <taxon>Bacillati</taxon>
        <taxon>Actinomycetota</taxon>
        <taxon>Actinomycetes</taxon>
        <taxon>Pseudonocardiales</taxon>
        <taxon>Pseudonocardiaceae</taxon>
        <taxon>Pseudonocardia</taxon>
    </lineage>
</organism>
<dbReference type="EMBL" id="BAAAQK010000012">
    <property type="protein sequence ID" value="GAA1855834.1"/>
    <property type="molecule type" value="Genomic_DNA"/>
</dbReference>
<feature type="region of interest" description="Disordered" evidence="5">
    <location>
        <begin position="1"/>
        <end position="29"/>
    </location>
</feature>
<dbReference type="InterPro" id="IPR050109">
    <property type="entry name" value="HTH-type_TetR-like_transc_reg"/>
</dbReference>
<dbReference type="PANTHER" id="PTHR30055:SF234">
    <property type="entry name" value="HTH-TYPE TRANSCRIPTIONAL REGULATOR BETI"/>
    <property type="match status" value="1"/>
</dbReference>
<feature type="compositionally biased region" description="Basic and acidic residues" evidence="5">
    <location>
        <begin position="158"/>
        <end position="191"/>
    </location>
</feature>
<dbReference type="Gene3D" id="1.10.357.10">
    <property type="entry name" value="Tetracycline Repressor, domain 2"/>
    <property type="match status" value="1"/>
</dbReference>
<name>A0ABN2N735_9PSEU</name>
<evidence type="ECO:0000256" key="1">
    <source>
        <dbReference type="ARBA" id="ARBA00023015"/>
    </source>
</evidence>
<dbReference type="RefSeq" id="WP_344419014.1">
    <property type="nucleotide sequence ID" value="NZ_BAAAQK010000012.1"/>
</dbReference>
<evidence type="ECO:0000259" key="6">
    <source>
        <dbReference type="PROSITE" id="PS50977"/>
    </source>
</evidence>
<dbReference type="Pfam" id="PF00440">
    <property type="entry name" value="TetR_N"/>
    <property type="match status" value="1"/>
</dbReference>
<dbReference type="PANTHER" id="PTHR30055">
    <property type="entry name" value="HTH-TYPE TRANSCRIPTIONAL REGULATOR RUTR"/>
    <property type="match status" value="1"/>
</dbReference>
<feature type="region of interest" description="Disordered" evidence="5">
    <location>
        <begin position="158"/>
        <end position="197"/>
    </location>
</feature>
<feature type="DNA-binding region" description="H-T-H motif" evidence="4">
    <location>
        <begin position="50"/>
        <end position="69"/>
    </location>
</feature>
<gene>
    <name evidence="7" type="ORF">GCM10009836_40000</name>
</gene>
<protein>
    <recommendedName>
        <fullName evidence="6">HTH tetR-type domain-containing protein</fullName>
    </recommendedName>
</protein>
<evidence type="ECO:0000256" key="5">
    <source>
        <dbReference type="SAM" id="MobiDB-lite"/>
    </source>
</evidence>